<keyword evidence="4" id="KW-0732">Signal</keyword>
<keyword evidence="7" id="KW-1185">Reference proteome</keyword>
<evidence type="ECO:0000256" key="3">
    <source>
        <dbReference type="ARBA" id="ARBA00023157"/>
    </source>
</evidence>
<reference evidence="6 7" key="1">
    <citation type="journal article" date="2013" name="PLoS Genet.">
        <title>Genomic mechanisms accounting for the adaptation to parasitism in nematode-trapping fungi.</title>
        <authorList>
            <person name="Meerupati T."/>
            <person name="Andersson K.M."/>
            <person name="Friman E."/>
            <person name="Kumar D."/>
            <person name="Tunlid A."/>
            <person name="Ahren D."/>
        </authorList>
    </citation>
    <scope>NUCLEOTIDE SEQUENCE [LARGE SCALE GENOMIC DNA]</scope>
    <source>
        <strain evidence="6 7">CBS 200.50</strain>
    </source>
</reference>
<keyword evidence="2" id="KW-0964">Secreted</keyword>
<dbReference type="SUPFAM" id="SSF51126">
    <property type="entry name" value="Pectin lyase-like"/>
    <property type="match status" value="1"/>
</dbReference>
<feature type="signal peptide" evidence="4">
    <location>
        <begin position="1"/>
        <end position="20"/>
    </location>
</feature>
<evidence type="ECO:0000313" key="6">
    <source>
        <dbReference type="EMBL" id="EPS35499.1"/>
    </source>
</evidence>
<protein>
    <recommendedName>
        <fullName evidence="5">Rhamnogalacturonase A/B/Epimerase-like pectate lyase domain-containing protein</fullName>
    </recommendedName>
</protein>
<dbReference type="Proteomes" id="UP000015100">
    <property type="component" value="Unassembled WGS sequence"/>
</dbReference>
<evidence type="ECO:0000313" key="7">
    <source>
        <dbReference type="Proteomes" id="UP000015100"/>
    </source>
</evidence>
<keyword evidence="3" id="KW-1015">Disulfide bond</keyword>
<dbReference type="Pfam" id="PF12708">
    <property type="entry name" value="Pect-lyase_RHGA_epim"/>
    <property type="match status" value="1"/>
</dbReference>
<dbReference type="InterPro" id="IPR011050">
    <property type="entry name" value="Pectin_lyase_fold/virulence"/>
</dbReference>
<evidence type="ECO:0000259" key="5">
    <source>
        <dbReference type="Pfam" id="PF12708"/>
    </source>
</evidence>
<sequence>MKISFLSAFLGLSGFYTAEAQLSNANNVGPTSALSAKSKLCNVLDYGAKADGQTDIGPAILSAFNNCAKAGGATIYIPPGNYAQATWVTLSGGSHYAFQLDGIITRTGTAGGHMIIFSGATDLEVFSKTSKGGIQGAGVYWHKQGKGVYGPRIFRFVKCTNWSVHDLALADSPAFFIVVE</sequence>
<accession>S7ZYH4</accession>
<dbReference type="eggNOG" id="ENOG502QRP0">
    <property type="taxonomic scope" value="Eukaryota"/>
</dbReference>
<dbReference type="InterPro" id="IPR024535">
    <property type="entry name" value="RHGA/B-epi-like_pectate_lyase"/>
</dbReference>
<comment type="caution">
    <text evidence="6">The sequence shown here is derived from an EMBL/GenBank/DDBJ whole genome shotgun (WGS) entry which is preliminary data.</text>
</comment>
<name>S7ZYH4_DACHA</name>
<evidence type="ECO:0000256" key="4">
    <source>
        <dbReference type="SAM" id="SignalP"/>
    </source>
</evidence>
<gene>
    <name evidence="6" type="ORF">H072_11062</name>
</gene>
<dbReference type="HOGENOM" id="CLU_1496155_0_0_1"/>
<evidence type="ECO:0000256" key="1">
    <source>
        <dbReference type="ARBA" id="ARBA00004613"/>
    </source>
</evidence>
<evidence type="ECO:0000256" key="2">
    <source>
        <dbReference type="ARBA" id="ARBA00022525"/>
    </source>
</evidence>
<dbReference type="PANTHER" id="PTHR31736">
    <property type="match status" value="1"/>
</dbReference>
<dbReference type="GO" id="GO:0005576">
    <property type="term" value="C:extracellular region"/>
    <property type="evidence" value="ECO:0007669"/>
    <property type="project" value="UniProtKB-SubCell"/>
</dbReference>
<feature type="chain" id="PRO_5004548173" description="Rhamnogalacturonase A/B/Epimerase-like pectate lyase domain-containing protein" evidence="4">
    <location>
        <begin position="21"/>
        <end position="180"/>
    </location>
</feature>
<proteinExistence type="predicted"/>
<reference evidence="7" key="2">
    <citation type="submission" date="2013-04" db="EMBL/GenBank/DDBJ databases">
        <title>Genomic mechanisms accounting for the adaptation to parasitism in nematode-trapping fungi.</title>
        <authorList>
            <person name="Ahren D.G."/>
        </authorList>
    </citation>
    <scope>NUCLEOTIDE SEQUENCE [LARGE SCALE GENOMIC DNA]</scope>
    <source>
        <strain evidence="7">CBS 200.50</strain>
    </source>
</reference>
<dbReference type="OrthoDB" id="2268901at2759"/>
<dbReference type="OMA" id="NTHDFEM"/>
<dbReference type="EMBL" id="AQGS01001127">
    <property type="protein sequence ID" value="EPS35499.1"/>
    <property type="molecule type" value="Genomic_DNA"/>
</dbReference>
<comment type="subcellular location">
    <subcellularLocation>
        <location evidence="1">Secreted</location>
    </subcellularLocation>
</comment>
<dbReference type="STRING" id="1284197.S7ZYH4"/>
<dbReference type="InterPro" id="IPR012334">
    <property type="entry name" value="Pectin_lyas_fold"/>
</dbReference>
<dbReference type="PANTHER" id="PTHR31736:SF19">
    <property type="entry name" value="PECTIN LYASE SUPERFAMILY PROTEIN-RELATED"/>
    <property type="match status" value="1"/>
</dbReference>
<dbReference type="Gene3D" id="2.160.20.10">
    <property type="entry name" value="Single-stranded right-handed beta-helix, Pectin lyase-like"/>
    <property type="match status" value="1"/>
</dbReference>
<organism evidence="6 7">
    <name type="scientific">Dactylellina haptotyla (strain CBS 200.50)</name>
    <name type="common">Nematode-trapping fungus</name>
    <name type="synonym">Monacrosporium haptotylum</name>
    <dbReference type="NCBI Taxonomy" id="1284197"/>
    <lineage>
        <taxon>Eukaryota</taxon>
        <taxon>Fungi</taxon>
        <taxon>Dikarya</taxon>
        <taxon>Ascomycota</taxon>
        <taxon>Pezizomycotina</taxon>
        <taxon>Orbiliomycetes</taxon>
        <taxon>Orbiliales</taxon>
        <taxon>Orbiliaceae</taxon>
        <taxon>Dactylellina</taxon>
    </lineage>
</organism>
<dbReference type="AlphaFoldDB" id="S7ZYH4"/>
<feature type="domain" description="Rhamnogalacturonase A/B/Epimerase-like pectate lyase" evidence="5">
    <location>
        <begin position="41"/>
        <end position="84"/>
    </location>
</feature>